<comment type="similarity">
    <text evidence="2">Belongs to the Ro 60 kDa family.</text>
</comment>
<protein>
    <submittedName>
        <fullName evidence="8">TROVE domain-containing protein</fullName>
    </submittedName>
</protein>
<dbReference type="Proteomes" id="UP001202244">
    <property type="component" value="Chromosome"/>
</dbReference>
<dbReference type="Pfam" id="PF05731">
    <property type="entry name" value="TROVE"/>
    <property type="match status" value="1"/>
</dbReference>
<dbReference type="PANTHER" id="PTHR14202">
    <property type="entry name" value="60 KDA RIBONUCLEOPROTEIN SSA/RO"/>
    <property type="match status" value="1"/>
</dbReference>
<evidence type="ECO:0000256" key="5">
    <source>
        <dbReference type="ARBA" id="ARBA00022884"/>
    </source>
</evidence>
<dbReference type="EMBL" id="CP093846">
    <property type="protein sequence ID" value="UNS96052.1"/>
    <property type="molecule type" value="Genomic_DNA"/>
</dbReference>
<dbReference type="PANTHER" id="PTHR14202:SF0">
    <property type="entry name" value="RNA-BINDING PROTEIN RO60"/>
    <property type="match status" value="1"/>
</dbReference>
<dbReference type="InterPro" id="IPR040322">
    <property type="entry name" value="TROVE2"/>
</dbReference>
<keyword evidence="5" id="KW-0694">RNA-binding</keyword>
<keyword evidence="9" id="KW-1185">Reference proteome</keyword>
<accession>A0ABY3XNL2</accession>
<feature type="domain" description="TROVE" evidence="7">
    <location>
        <begin position="16"/>
        <end position="349"/>
    </location>
</feature>
<organism evidence="8 9">
    <name type="scientific">Streptomyces tubbatahanensis</name>
    <dbReference type="NCBI Taxonomy" id="2923272"/>
    <lineage>
        <taxon>Bacteria</taxon>
        <taxon>Bacillati</taxon>
        <taxon>Actinomycetota</taxon>
        <taxon>Actinomycetes</taxon>
        <taxon>Kitasatosporales</taxon>
        <taxon>Streptomycetaceae</taxon>
        <taxon>Streptomyces</taxon>
    </lineage>
</organism>
<dbReference type="RefSeq" id="WP_242749969.1">
    <property type="nucleotide sequence ID" value="NZ_CP093846.1"/>
</dbReference>
<dbReference type="SUPFAM" id="SSF140864">
    <property type="entry name" value="TROVE domain-like"/>
    <property type="match status" value="1"/>
</dbReference>
<keyword evidence="3" id="KW-0963">Cytoplasm</keyword>
<gene>
    <name evidence="8" type="ORF">MMF93_05750</name>
</gene>
<evidence type="ECO:0000256" key="6">
    <source>
        <dbReference type="ARBA" id="ARBA00023274"/>
    </source>
</evidence>
<name>A0ABY3XNL2_9ACTN</name>
<dbReference type="Gene3D" id="3.40.50.410">
    <property type="entry name" value="von Willebrand factor, type A domain"/>
    <property type="match status" value="1"/>
</dbReference>
<dbReference type="InterPro" id="IPR037214">
    <property type="entry name" value="TROVE_dom_sf"/>
</dbReference>
<comment type="subcellular location">
    <subcellularLocation>
        <location evidence="1">Cytoplasm</location>
    </subcellularLocation>
</comment>
<reference evidence="8 9" key="1">
    <citation type="journal article" date="2023" name="Microbiol. Spectr.">
        <title>Synergy between Genome Mining, Metabolomics, and Bioinformatics Uncovers Antibacterial Chlorinated Carbazole Alkaloids and Their Biosynthetic Gene Cluster from Streptomyces tubbatahanensis sp. nov., a Novel Actinomycete Isolated from Sulu Sea, Philippines.</title>
        <authorList>
            <person name="Tenebro C.P."/>
            <person name="Trono D.J.V.L."/>
            <person name="Balida L.A.P."/>
            <person name="Bayog L.K.A."/>
            <person name="Bruna J.R."/>
            <person name="Sabido E.M."/>
            <person name="Caspe D.P.C."/>
            <person name="de Los Santos E.L.C."/>
            <person name="Saludes J.P."/>
            <person name="Dalisay D.S."/>
        </authorList>
    </citation>
    <scope>NUCLEOTIDE SEQUENCE [LARGE SCALE GENOMIC DNA]</scope>
    <source>
        <strain evidence="8 9">DSD3025</strain>
    </source>
</reference>
<evidence type="ECO:0000256" key="1">
    <source>
        <dbReference type="ARBA" id="ARBA00004496"/>
    </source>
</evidence>
<dbReference type="SUPFAM" id="SSF53300">
    <property type="entry name" value="vWA-like"/>
    <property type="match status" value="1"/>
</dbReference>
<sequence>MSKFNKRRSGAPSALTATHEGGTAYVRDTRSELVLLAVVHMVGEDTFYESAADRDNRFADLVHTVAVEDGAWTARFVAWLRDDAQLRSASLVAAAHAVWARLAEGRHGDNRAIVAAACRRADEPGEFLAYWTATFGRAVPKPVKRGLADAVRRLYTEKALLKYDTDGHAFRFADVLELTHAAPDPDKPWQGELFRHALDRRHGRGEHVPEALPTVRARAALMALPEAERASVVTGACGPGILARAGMTWEALAGWLQGPMDAAAWEAVLPSMGLMAQLRNLRNLDRAGISDQAAAQVIDRLTDPEQIARSRQFPYRFLSAYRAAPSLRWAHALEQALAASTANVPALPGRTLLLVDTSASMRGTVSARSKVTHADIGALVGATLAQRGEQVDMFGFASGHFRHELPAGGAVLKAIEAFCARLGEVGHGTETVAALRAAYEGHDRVVLVSDMQAFRHPGGEALGVSVSEAVPASVPLFGVNTTGYAPSALDPSRPNRFEIGGFSDKLFTMMELLAGGESARRPWEK</sequence>
<keyword evidence="4" id="KW-0479">Metal-binding</keyword>
<evidence type="ECO:0000313" key="8">
    <source>
        <dbReference type="EMBL" id="UNS96052.1"/>
    </source>
</evidence>
<keyword evidence="6" id="KW-0687">Ribonucleoprotein</keyword>
<evidence type="ECO:0000256" key="2">
    <source>
        <dbReference type="ARBA" id="ARBA00007814"/>
    </source>
</evidence>
<dbReference type="InterPro" id="IPR036465">
    <property type="entry name" value="vWFA_dom_sf"/>
</dbReference>
<dbReference type="PROSITE" id="PS50988">
    <property type="entry name" value="TROVE"/>
    <property type="match status" value="1"/>
</dbReference>
<evidence type="ECO:0000256" key="3">
    <source>
        <dbReference type="ARBA" id="ARBA00022490"/>
    </source>
</evidence>
<evidence type="ECO:0000259" key="7">
    <source>
        <dbReference type="PROSITE" id="PS50988"/>
    </source>
</evidence>
<dbReference type="InterPro" id="IPR008858">
    <property type="entry name" value="TROVE_dom"/>
</dbReference>
<evidence type="ECO:0000256" key="4">
    <source>
        <dbReference type="ARBA" id="ARBA00022723"/>
    </source>
</evidence>
<proteinExistence type="inferred from homology"/>
<evidence type="ECO:0000313" key="9">
    <source>
        <dbReference type="Proteomes" id="UP001202244"/>
    </source>
</evidence>